<dbReference type="InterPro" id="IPR036249">
    <property type="entry name" value="Thioredoxin-like_sf"/>
</dbReference>
<dbReference type="OrthoDB" id="9790554at2"/>
<dbReference type="PANTHER" id="PTHR30041:SF5">
    <property type="entry name" value="ARSENATE REDUCTASE-RELATED"/>
    <property type="match status" value="1"/>
</dbReference>
<sequence>MSTVTIYHNPACGTSRNTLALIREKGIEPTVVEYLKTGWTKPQLTALLVKMGKAPRDILRVRGTPAEELGLTAPDASDDSILEAMTQHPILVERPIADTPKGAAICRPAETVLTLL</sequence>
<reference evidence="8 9" key="1">
    <citation type="submission" date="2017-10" db="EMBL/GenBank/DDBJ databases">
        <title>Genome sequence of Caulobacter mirabilis FWC38.</title>
        <authorList>
            <person name="Fiebig A."/>
            <person name="Crosson S."/>
        </authorList>
    </citation>
    <scope>NUCLEOTIDE SEQUENCE [LARGE SCALE GENOMIC DNA]</scope>
    <source>
        <strain evidence="8 9">FWC 38</strain>
    </source>
</reference>
<organism evidence="8 9">
    <name type="scientific">Caulobacter mirabilis</name>
    <dbReference type="NCBI Taxonomy" id="69666"/>
    <lineage>
        <taxon>Bacteria</taxon>
        <taxon>Pseudomonadati</taxon>
        <taxon>Pseudomonadota</taxon>
        <taxon>Alphaproteobacteria</taxon>
        <taxon>Caulobacterales</taxon>
        <taxon>Caulobacteraceae</taxon>
        <taxon>Caulobacter</taxon>
    </lineage>
</organism>
<dbReference type="SUPFAM" id="SSF52833">
    <property type="entry name" value="Thioredoxin-like"/>
    <property type="match status" value="1"/>
</dbReference>
<evidence type="ECO:0000313" key="9">
    <source>
        <dbReference type="Proteomes" id="UP000228945"/>
    </source>
</evidence>
<comment type="similarity">
    <text evidence="1 6 7">Belongs to the ArsC family.</text>
</comment>
<dbReference type="InterPro" id="IPR006659">
    <property type="entry name" value="Arsenate_reductase"/>
</dbReference>
<dbReference type="Gene3D" id="3.40.30.10">
    <property type="entry name" value="Glutaredoxin"/>
    <property type="match status" value="1"/>
</dbReference>
<dbReference type="Proteomes" id="UP000228945">
    <property type="component" value="Chromosome"/>
</dbReference>
<dbReference type="GO" id="GO:0046685">
    <property type="term" value="P:response to arsenic-containing substance"/>
    <property type="evidence" value="ECO:0007669"/>
    <property type="project" value="UniProtKB-KW"/>
</dbReference>
<evidence type="ECO:0000256" key="6">
    <source>
        <dbReference type="PROSITE-ProRule" id="PRU01282"/>
    </source>
</evidence>
<gene>
    <name evidence="8" type="primary">arsC</name>
    <name evidence="8" type="ORF">CSW64_05065</name>
</gene>
<evidence type="ECO:0000256" key="2">
    <source>
        <dbReference type="ARBA" id="ARBA00022849"/>
    </source>
</evidence>
<dbReference type="CDD" id="cd03034">
    <property type="entry name" value="ArsC_ArsC"/>
    <property type="match status" value="1"/>
</dbReference>
<dbReference type="EMBL" id="CP024201">
    <property type="protein sequence ID" value="ATQ41826.1"/>
    <property type="molecule type" value="Genomic_DNA"/>
</dbReference>
<dbReference type="GO" id="GO:0008794">
    <property type="term" value="F:arsenate reductase (glutaredoxin) activity"/>
    <property type="evidence" value="ECO:0007669"/>
    <property type="project" value="UniProtKB-UniRule"/>
</dbReference>
<dbReference type="Pfam" id="PF03960">
    <property type="entry name" value="ArsC"/>
    <property type="match status" value="1"/>
</dbReference>
<dbReference type="RefSeq" id="WP_099621083.1">
    <property type="nucleotide sequence ID" value="NZ_CP024201.1"/>
</dbReference>
<keyword evidence="3 7" id="KW-0560">Oxidoreductase</keyword>
<dbReference type="PANTHER" id="PTHR30041">
    <property type="entry name" value="ARSENATE REDUCTASE"/>
    <property type="match status" value="1"/>
</dbReference>
<name>A0A2D2AV11_9CAUL</name>
<evidence type="ECO:0000256" key="7">
    <source>
        <dbReference type="RuleBase" id="RU362029"/>
    </source>
</evidence>
<evidence type="ECO:0000256" key="3">
    <source>
        <dbReference type="ARBA" id="ARBA00023002"/>
    </source>
</evidence>
<evidence type="ECO:0000256" key="4">
    <source>
        <dbReference type="ARBA" id="ARBA00038969"/>
    </source>
</evidence>
<dbReference type="InterPro" id="IPR006660">
    <property type="entry name" value="Arsenate_reductase-like"/>
</dbReference>
<keyword evidence="2" id="KW-0059">Arsenical resistance</keyword>
<evidence type="ECO:0000313" key="8">
    <source>
        <dbReference type="EMBL" id="ATQ41826.1"/>
    </source>
</evidence>
<dbReference type="PROSITE" id="PS51353">
    <property type="entry name" value="ARSC"/>
    <property type="match status" value="1"/>
</dbReference>
<protein>
    <recommendedName>
        <fullName evidence="5 7">Arsenate reductase</fullName>
        <ecNumber evidence="4 7">1.20.4.1</ecNumber>
    </recommendedName>
</protein>
<comment type="catalytic activity">
    <reaction evidence="7">
        <text>[glutaredoxin]-dithiol + arsenate + glutathione + H(+) = glutathionyl-S-S-[glutaredoxin] + arsenite + H2O</text>
        <dbReference type="Rhea" id="RHEA:22016"/>
        <dbReference type="Rhea" id="RHEA-COMP:10729"/>
        <dbReference type="Rhea" id="RHEA-COMP:17668"/>
        <dbReference type="ChEBI" id="CHEBI:15377"/>
        <dbReference type="ChEBI" id="CHEBI:15378"/>
        <dbReference type="ChEBI" id="CHEBI:29242"/>
        <dbReference type="ChEBI" id="CHEBI:29950"/>
        <dbReference type="ChEBI" id="CHEBI:48597"/>
        <dbReference type="ChEBI" id="CHEBI:57925"/>
        <dbReference type="ChEBI" id="CHEBI:146199"/>
        <dbReference type="EC" id="1.20.4.1"/>
    </reaction>
</comment>
<dbReference type="AlphaFoldDB" id="A0A2D2AV11"/>
<evidence type="ECO:0000256" key="1">
    <source>
        <dbReference type="ARBA" id="ARBA00007198"/>
    </source>
</evidence>
<dbReference type="NCBIfam" id="TIGR00014">
    <property type="entry name" value="arsC"/>
    <property type="match status" value="1"/>
</dbReference>
<dbReference type="EC" id="1.20.4.1" evidence="4 7"/>
<evidence type="ECO:0000256" key="5">
    <source>
        <dbReference type="ARBA" id="ARBA00039879"/>
    </source>
</evidence>
<dbReference type="KEGG" id="cmb:CSW64_05065"/>
<proteinExistence type="inferred from homology"/>
<keyword evidence="9" id="KW-1185">Reference proteome</keyword>
<accession>A0A2D2AV11</accession>